<dbReference type="GO" id="GO:0016787">
    <property type="term" value="F:hydrolase activity"/>
    <property type="evidence" value="ECO:0007669"/>
    <property type="project" value="UniProtKB-KW"/>
</dbReference>
<dbReference type="SUPFAM" id="SSF51445">
    <property type="entry name" value="(Trans)glycosidases"/>
    <property type="match status" value="1"/>
</dbReference>
<dbReference type="AlphaFoldDB" id="A0A562UC82"/>
<sequence length="473" mass="51472">MNKKWLAIILAIALTGCNKGNLELPPPAGGTEAITVAIKQNSPGHAISPDFEGLSYETGIFDDNTDFLNENNTVLIQLIKNLGPGILRIGGNSSDEVEWTGAARSATTPARALTTTDIDHLAAFSKAIGWPVLFGLNLGKYNPDTAAREALYVSKTLKSNLYTLQSGNEPDGFKVRARPSNYVFADFQREWNNYFWAVKKLAPDVKFSGPDVVPFDPYWVNAFAISEHNNVHLIDSHYYAVGTASNPVITYQNILTPDPKLDNYLVQLHDIASKYRLPYRISECNSVSSGGRPGVSDTFASALWALDFMWNVAENDGQGVNFHGGSPRFIYTPITMENGTVTARPEYYAMLAFKYGVNNAKLIPATIFNPRDFNNCSTYACANADGSYAVTLINKDNSVNYAFTVQLDKTASAIQVYRLLAPTITSTTGTIFAGSTVNSDGSFTPSTIEEKNINSKTFTVTVPAGSAALVIVK</sequence>
<dbReference type="InterPro" id="IPR017853">
    <property type="entry name" value="GH"/>
</dbReference>
<name>A0A562UC82_9SPHI</name>
<dbReference type="Proteomes" id="UP000317010">
    <property type="component" value="Unassembled WGS sequence"/>
</dbReference>
<dbReference type="InterPro" id="IPR052974">
    <property type="entry name" value="GH79_Enzymes"/>
</dbReference>
<accession>A0A562UC82</accession>
<dbReference type="EMBL" id="VLLI01000002">
    <property type="protein sequence ID" value="TWJ03436.1"/>
    <property type="molecule type" value="Genomic_DNA"/>
</dbReference>
<feature type="domain" description="Beta-glucuronidase C-terminal" evidence="1">
    <location>
        <begin position="366"/>
        <end position="469"/>
    </location>
</feature>
<proteinExistence type="predicted"/>
<dbReference type="Gene3D" id="3.20.20.80">
    <property type="entry name" value="Glycosidases"/>
    <property type="match status" value="1"/>
</dbReference>
<comment type="caution">
    <text evidence="2">The sequence shown here is derived from an EMBL/GenBank/DDBJ whole genome shotgun (WGS) entry which is preliminary data.</text>
</comment>
<keyword evidence="2" id="KW-0378">Hydrolase</keyword>
<evidence type="ECO:0000313" key="3">
    <source>
        <dbReference type="Proteomes" id="UP000317010"/>
    </source>
</evidence>
<protein>
    <submittedName>
        <fullName evidence="2">Glycosyl hydrolase family 79</fullName>
    </submittedName>
</protein>
<gene>
    <name evidence="2" type="ORF">JN11_00979</name>
</gene>
<organism evidence="2 3">
    <name type="scientific">Mucilaginibacter frigoritolerans</name>
    <dbReference type="NCBI Taxonomy" id="652788"/>
    <lineage>
        <taxon>Bacteria</taxon>
        <taxon>Pseudomonadati</taxon>
        <taxon>Bacteroidota</taxon>
        <taxon>Sphingobacteriia</taxon>
        <taxon>Sphingobacteriales</taxon>
        <taxon>Sphingobacteriaceae</taxon>
        <taxon>Mucilaginibacter</taxon>
    </lineage>
</organism>
<dbReference type="RefSeq" id="WP_144910141.1">
    <property type="nucleotide sequence ID" value="NZ_VLLI01000002.1"/>
</dbReference>
<dbReference type="PANTHER" id="PTHR36183">
    <property type="entry name" value="BETA-GLUCURONIDASE"/>
    <property type="match status" value="1"/>
</dbReference>
<dbReference type="PANTHER" id="PTHR36183:SF2">
    <property type="entry name" value="BETA-GLUCURONIDASE C-TERMINAL DOMAIN-CONTAINING PROTEIN"/>
    <property type="match status" value="1"/>
</dbReference>
<keyword evidence="3" id="KW-1185">Reference proteome</keyword>
<evidence type="ECO:0000259" key="1">
    <source>
        <dbReference type="Pfam" id="PF16862"/>
    </source>
</evidence>
<dbReference type="Pfam" id="PF16862">
    <property type="entry name" value="Glyco_hydro_79C"/>
    <property type="match status" value="1"/>
</dbReference>
<evidence type="ECO:0000313" key="2">
    <source>
        <dbReference type="EMBL" id="TWJ03436.1"/>
    </source>
</evidence>
<reference evidence="2 3" key="1">
    <citation type="submission" date="2019-07" db="EMBL/GenBank/DDBJ databases">
        <title>Genomic Encyclopedia of Archaeal and Bacterial Type Strains, Phase II (KMG-II): from individual species to whole genera.</title>
        <authorList>
            <person name="Goeker M."/>
        </authorList>
    </citation>
    <scope>NUCLEOTIDE SEQUENCE [LARGE SCALE GENOMIC DNA]</scope>
    <source>
        <strain evidence="2 3">ATCC BAA-1854</strain>
    </source>
</reference>
<dbReference type="OrthoDB" id="5166947at2"/>
<dbReference type="PROSITE" id="PS51257">
    <property type="entry name" value="PROKAR_LIPOPROTEIN"/>
    <property type="match status" value="1"/>
</dbReference>
<dbReference type="Gene3D" id="2.60.40.1180">
    <property type="entry name" value="Golgi alpha-mannosidase II"/>
    <property type="match status" value="1"/>
</dbReference>
<dbReference type="InterPro" id="IPR031728">
    <property type="entry name" value="GlcAase_C"/>
</dbReference>
<dbReference type="InterPro" id="IPR013780">
    <property type="entry name" value="Glyco_hydro_b"/>
</dbReference>